<evidence type="ECO:0000313" key="1">
    <source>
        <dbReference type="EMBL" id="CAA9226322.1"/>
    </source>
</evidence>
<sequence length="370" mass="40509">MALTEDTIRDLAGFESGAGPVVSLYLDVDGRRWPRYAECEERAARLVREALDRVSGNGHSGAAADLHRVEEQVRGGLARSTTRGLAIFASGEALWKVIELPVAVKDQLVVNDCPHVHQLEAVFNNHMRFGVLLADRQRARVFVFELGEIVEKDELFEALPRHEDDAGDRDRGHERGHFEAAVHQHLKHAAKAAFEVYKHRPFDHLIIGAPDDIAPELERDLHSYLKERIAGRVSVPPSASEHDIRSAVLEVETRVERAKEQAMVERVRNGAAAGRGGVTGLDEVLAAIGERRVDTLVVSQGFATPGWRCSCGQLASRGRTCGVCSAEMEPVDDVVEVAMAGALHQAAHVEVCLDNADLDVVGRIGALTRF</sequence>
<dbReference type="EMBL" id="CADCTF010000049">
    <property type="protein sequence ID" value="CAA9226322.1"/>
    <property type="molecule type" value="Genomic_DNA"/>
</dbReference>
<dbReference type="AlphaFoldDB" id="A0A6J4HK92"/>
<dbReference type="InterPro" id="IPR042226">
    <property type="entry name" value="eFR1_2_sf"/>
</dbReference>
<proteinExistence type="predicted"/>
<dbReference type="Gene3D" id="3.30.420.60">
    <property type="entry name" value="eRF1 domain 2"/>
    <property type="match status" value="1"/>
</dbReference>
<reference evidence="1" key="1">
    <citation type="submission" date="2020-02" db="EMBL/GenBank/DDBJ databases">
        <authorList>
            <person name="Meier V. D."/>
        </authorList>
    </citation>
    <scope>NUCLEOTIDE SEQUENCE</scope>
    <source>
        <strain evidence="1">AVDCRST_MAG50</strain>
    </source>
</reference>
<dbReference type="InterPro" id="IPR041202">
    <property type="entry name" value="BaeRF_family10"/>
</dbReference>
<protein>
    <recommendedName>
        <fullName evidence="2">eRF1 domain-containing protein</fullName>
    </recommendedName>
</protein>
<gene>
    <name evidence="1" type="ORF">AVDCRST_MAG50-846</name>
</gene>
<accession>A0A6J4HK92</accession>
<organism evidence="1">
    <name type="scientific">uncultured Acidimicrobiales bacterium</name>
    <dbReference type="NCBI Taxonomy" id="310071"/>
    <lineage>
        <taxon>Bacteria</taxon>
        <taxon>Bacillati</taxon>
        <taxon>Actinomycetota</taxon>
        <taxon>Acidimicrobiia</taxon>
        <taxon>Acidimicrobiales</taxon>
        <taxon>environmental samples</taxon>
    </lineage>
</organism>
<evidence type="ECO:0008006" key="2">
    <source>
        <dbReference type="Google" id="ProtNLM"/>
    </source>
</evidence>
<dbReference type="Pfam" id="PF18854">
    <property type="entry name" value="baeRF_family10"/>
    <property type="match status" value="1"/>
</dbReference>
<name>A0A6J4HK92_9ACTN</name>